<feature type="domain" description="Chemotaxis phosphatase CheX-like" evidence="2">
    <location>
        <begin position="40"/>
        <end position="110"/>
    </location>
</feature>
<dbReference type="InterPro" id="IPR028051">
    <property type="entry name" value="CheX-like_dom"/>
</dbReference>
<dbReference type="EMBL" id="CP015578">
    <property type="protein sequence ID" value="ARQ98057.1"/>
    <property type="molecule type" value="Genomic_DNA"/>
</dbReference>
<organism evidence="3 4">
    <name type="scientific">Campylobacter lanienae NCTC 13004</name>
    <dbReference type="NCBI Taxonomy" id="1031753"/>
    <lineage>
        <taxon>Bacteria</taxon>
        <taxon>Pseudomonadati</taxon>
        <taxon>Campylobacterota</taxon>
        <taxon>Epsilonproteobacteria</taxon>
        <taxon>Campylobacterales</taxon>
        <taxon>Campylobacteraceae</taxon>
        <taxon>Campylobacter</taxon>
    </lineage>
</organism>
<proteinExistence type="predicted"/>
<evidence type="ECO:0000313" key="3">
    <source>
        <dbReference type="EMBL" id="ARQ98057.1"/>
    </source>
</evidence>
<evidence type="ECO:0000313" key="4">
    <source>
        <dbReference type="Proteomes" id="UP000202031"/>
    </source>
</evidence>
<dbReference type="RefSeq" id="WP_096014194.1">
    <property type="nucleotide sequence ID" value="NZ_CP015578.1"/>
</dbReference>
<dbReference type="Pfam" id="PF13690">
    <property type="entry name" value="CheX"/>
    <property type="match status" value="1"/>
</dbReference>
<gene>
    <name evidence="3" type="ORF">CLAN_1334</name>
</gene>
<keyword evidence="1" id="KW-0145">Chemotaxis</keyword>
<evidence type="ECO:0000256" key="1">
    <source>
        <dbReference type="ARBA" id="ARBA00022500"/>
    </source>
</evidence>
<reference evidence="4" key="1">
    <citation type="journal article" date="2017" name="Genome Biol. Evol.">
        <title>Comparative Genomic Analysis Identifies a Campylobacter Clade Deficient in Selenium Metabolism.</title>
        <authorList>
            <person name="Miller W.G."/>
            <person name="Yee E."/>
            <person name="Lopes B.S."/>
            <person name="Chapman M.H."/>
            <person name="Huynh S."/>
            <person name="Bono J.L."/>
            <person name="Parker C.T."/>
            <person name="Strachan N.J.C."/>
            <person name="Forbes K.J."/>
        </authorList>
    </citation>
    <scope>NUCLEOTIDE SEQUENCE [LARGE SCALE GENOMIC DNA]</scope>
    <source>
        <strain evidence="4">NCTC 13004</strain>
    </source>
</reference>
<dbReference type="Gene3D" id="3.40.1550.10">
    <property type="entry name" value="CheC-like"/>
    <property type="match status" value="1"/>
</dbReference>
<sequence>MLNAINYATKHFCSDIFGYKLEEGKSLGKDLYGASIPIYKDGEEIQFYLYFKKETLELFVDKLFNKEEGKKTDLGDLSREVANQIVGYAKNLLNDNNNGNYKLGTPEFLGKVERFPVRLEKSQIFKMKNKTFKIGYKRA</sequence>
<dbReference type="KEGG" id="clx:CLAN_1334"/>
<dbReference type="GeneID" id="46921802"/>
<dbReference type="AlphaFoldDB" id="A0A1X9SP88"/>
<dbReference type="SUPFAM" id="SSF103039">
    <property type="entry name" value="CheC-like"/>
    <property type="match status" value="1"/>
</dbReference>
<name>A0A1X9SP88_9BACT</name>
<dbReference type="Proteomes" id="UP000202031">
    <property type="component" value="Chromosome"/>
</dbReference>
<dbReference type="InterPro" id="IPR028976">
    <property type="entry name" value="CheC-like_sf"/>
</dbReference>
<protein>
    <recommendedName>
        <fullName evidence="2">Chemotaxis phosphatase CheX-like domain-containing protein</fullName>
    </recommendedName>
</protein>
<accession>A0A1X9SP88</accession>
<dbReference type="GO" id="GO:0006935">
    <property type="term" value="P:chemotaxis"/>
    <property type="evidence" value="ECO:0007669"/>
    <property type="project" value="UniProtKB-KW"/>
</dbReference>
<evidence type="ECO:0000259" key="2">
    <source>
        <dbReference type="Pfam" id="PF13690"/>
    </source>
</evidence>